<evidence type="ECO:0000256" key="5">
    <source>
        <dbReference type="ARBA" id="ARBA00022741"/>
    </source>
</evidence>
<dbReference type="Pfam" id="PF00958">
    <property type="entry name" value="GMP_synt_C"/>
    <property type="match status" value="2"/>
</dbReference>
<evidence type="ECO:0000259" key="11">
    <source>
        <dbReference type="PROSITE" id="PS51553"/>
    </source>
</evidence>
<keyword evidence="5 10" id="KW-0547">Nucleotide-binding</keyword>
<proteinExistence type="predicted"/>
<dbReference type="InterPro" id="IPR025777">
    <property type="entry name" value="GMPS_ATP_PPase_dom"/>
</dbReference>
<comment type="caution">
    <text evidence="12">The sequence shown here is derived from an EMBL/GenBank/DDBJ whole genome shotgun (WGS) entry which is preliminary data.</text>
</comment>
<dbReference type="PROSITE" id="PS51273">
    <property type="entry name" value="GATASE_TYPE_1"/>
    <property type="match status" value="1"/>
</dbReference>
<gene>
    <name evidence="12" type="ORF">A3H70_02620</name>
</gene>
<comment type="function">
    <text evidence="1">Catalyzes the synthesis of GMP from XMP.</text>
</comment>
<dbReference type="GO" id="GO:0005829">
    <property type="term" value="C:cytosol"/>
    <property type="evidence" value="ECO:0007669"/>
    <property type="project" value="TreeGrafter"/>
</dbReference>
<dbReference type="Gene3D" id="3.40.50.880">
    <property type="match status" value="1"/>
</dbReference>
<dbReference type="CDD" id="cd01997">
    <property type="entry name" value="GMP_synthase_C"/>
    <property type="match status" value="1"/>
</dbReference>
<dbReference type="InterPro" id="IPR022310">
    <property type="entry name" value="NAD/GMP_synthase"/>
</dbReference>
<dbReference type="Pfam" id="PF02540">
    <property type="entry name" value="NAD_synthase"/>
    <property type="match status" value="1"/>
</dbReference>
<dbReference type="PRINTS" id="PR00096">
    <property type="entry name" value="GATASE"/>
</dbReference>
<keyword evidence="8 10" id="KW-0067">ATP-binding</keyword>
<keyword evidence="7 10" id="KW-0658">Purine biosynthesis</keyword>
<evidence type="ECO:0000256" key="4">
    <source>
        <dbReference type="ARBA" id="ARBA00022598"/>
    </source>
</evidence>
<dbReference type="SUPFAM" id="SSF54810">
    <property type="entry name" value="GMP synthetase C-terminal dimerisation domain"/>
    <property type="match status" value="2"/>
</dbReference>
<dbReference type="Pfam" id="PF00117">
    <property type="entry name" value="GATase"/>
    <property type="match status" value="1"/>
</dbReference>
<accession>A0A1G2BSE0</accession>
<evidence type="ECO:0000256" key="9">
    <source>
        <dbReference type="ARBA" id="ARBA00022962"/>
    </source>
</evidence>
<dbReference type="SUPFAM" id="SSF52402">
    <property type="entry name" value="Adenine nucleotide alpha hydrolases-like"/>
    <property type="match status" value="1"/>
</dbReference>
<dbReference type="AlphaFoldDB" id="A0A1G2BSE0"/>
<evidence type="ECO:0000256" key="2">
    <source>
        <dbReference type="ARBA" id="ARBA00005153"/>
    </source>
</evidence>
<dbReference type="STRING" id="1798553.A3H70_02620"/>
<dbReference type="NCBIfam" id="NF000848">
    <property type="entry name" value="PRK00074.1"/>
    <property type="match status" value="1"/>
</dbReference>
<evidence type="ECO:0000256" key="6">
    <source>
        <dbReference type="ARBA" id="ARBA00022749"/>
    </source>
</evidence>
<dbReference type="Gene3D" id="3.30.300.10">
    <property type="match status" value="2"/>
</dbReference>
<dbReference type="EMBL" id="MHKO01000037">
    <property type="protein sequence ID" value="OGY91786.1"/>
    <property type="molecule type" value="Genomic_DNA"/>
</dbReference>
<protein>
    <recommendedName>
        <fullName evidence="3">GMP synthase (glutamine-hydrolyzing)</fullName>
        <ecNumber evidence="3">6.3.5.2</ecNumber>
    </recommendedName>
</protein>
<keyword evidence="6 10" id="KW-0332">GMP biosynthesis</keyword>
<dbReference type="InterPro" id="IPR029062">
    <property type="entry name" value="Class_I_gatase-like"/>
</dbReference>
<organism evidence="12 13">
    <name type="scientific">Candidatus Komeilibacteria bacterium RIFCSPLOWO2_02_FULL_48_11</name>
    <dbReference type="NCBI Taxonomy" id="1798553"/>
    <lineage>
        <taxon>Bacteria</taxon>
        <taxon>Candidatus Komeiliibacteriota</taxon>
    </lineage>
</organism>
<feature type="domain" description="GMPS ATP-PPase" evidence="11">
    <location>
        <begin position="193"/>
        <end position="389"/>
    </location>
</feature>
<evidence type="ECO:0000256" key="3">
    <source>
        <dbReference type="ARBA" id="ARBA00012746"/>
    </source>
</evidence>
<evidence type="ECO:0000256" key="1">
    <source>
        <dbReference type="ARBA" id="ARBA00002332"/>
    </source>
</evidence>
<name>A0A1G2BSE0_9BACT</name>
<reference evidence="12 13" key="1">
    <citation type="journal article" date="2016" name="Nat. Commun.">
        <title>Thousands of microbial genomes shed light on interconnected biogeochemical processes in an aquifer system.</title>
        <authorList>
            <person name="Anantharaman K."/>
            <person name="Brown C.T."/>
            <person name="Hug L.A."/>
            <person name="Sharon I."/>
            <person name="Castelle C.J."/>
            <person name="Probst A.J."/>
            <person name="Thomas B.C."/>
            <person name="Singh A."/>
            <person name="Wilkins M.J."/>
            <person name="Karaoz U."/>
            <person name="Brodie E.L."/>
            <person name="Williams K.H."/>
            <person name="Hubbard S.S."/>
            <person name="Banfield J.F."/>
        </authorList>
    </citation>
    <scope>NUCLEOTIDE SEQUENCE [LARGE SCALE GENOMIC DNA]</scope>
</reference>
<dbReference type="InterPro" id="IPR014729">
    <property type="entry name" value="Rossmann-like_a/b/a_fold"/>
</dbReference>
<dbReference type="UniPathway" id="UPA00189">
    <property type="reaction ID" value="UER00296"/>
</dbReference>
<keyword evidence="4" id="KW-0436">Ligase</keyword>
<dbReference type="PANTHER" id="PTHR11922:SF2">
    <property type="entry name" value="GMP SYNTHASE [GLUTAMINE-HYDROLYZING]"/>
    <property type="match status" value="1"/>
</dbReference>
<dbReference type="CDD" id="cd01742">
    <property type="entry name" value="GATase1_GMP_Synthase"/>
    <property type="match status" value="1"/>
</dbReference>
<dbReference type="InterPro" id="IPR017926">
    <property type="entry name" value="GATASE"/>
</dbReference>
<dbReference type="InterPro" id="IPR004739">
    <property type="entry name" value="GMP_synth_GATase"/>
</dbReference>
<sequence length="638" mass="70509">MNHIAILDFGSQYTHLIARRVRELGVLSKIYAPDIKAAKLPADAVGLILSGGPQSVYAKDSLTIDQKIIKLGKPILGLCYGHQLLANLLGGAVAPGSVREYGRAQLEIKKDSPLLAGVNKKSLVWMSHGDTVTKLAPGFSVIAATADCPIAAASDEARAIFGLQFHPEVRHTSAGKKILKNFVINICRAERKWKIENLLNDLIEKIRQQAGAKNVFLLVSGGVDSTVCFALLEKALGRERVYGLHIDTGFMRQNESRQVKASLAAAGYNNLRQIDASALFYKRLRNVFDPEQKRQIIGQTFLDVQEQTSQKLKLDVKKWLLGQGTIYPDTIESGGTRHADKIKTHHNRVDAIREMISQGRVIEPLADFYKDEVRAIGRLLGLPAELINRHPFPGPGLAIRVLCHCERSEASQKLATLWAAIPTLNSGIAEPVPSIPEGVVSTLSRNDIFYSILPIKSVGVQGDNRTYAHPLVLWFNNLSMTGLSAEALAKAEGETSWNKLDQLASQITNTNRHINRVLLLLNPSSDNKIKGQLKMAYLTPKRVELARQIDALALEEITNAGQYDKIWQFPVVLLPFGEKGKESIVLRPIVSQEAMTANFARLPQVVLTQIVERILATEKISYVFYDITNKPPGTIEWE</sequence>
<dbReference type="NCBIfam" id="TIGR00888">
    <property type="entry name" value="guaA_Nterm"/>
    <property type="match status" value="1"/>
</dbReference>
<dbReference type="PRINTS" id="PR00097">
    <property type="entry name" value="ANTSNTHASEII"/>
</dbReference>
<evidence type="ECO:0000313" key="13">
    <source>
        <dbReference type="Proteomes" id="UP000178109"/>
    </source>
</evidence>
<dbReference type="Gene3D" id="3.40.50.620">
    <property type="entry name" value="HUPs"/>
    <property type="match status" value="1"/>
</dbReference>
<dbReference type="InterPro" id="IPR001674">
    <property type="entry name" value="GMP_synth_C"/>
</dbReference>
<evidence type="ECO:0000256" key="8">
    <source>
        <dbReference type="ARBA" id="ARBA00022840"/>
    </source>
</evidence>
<dbReference type="PROSITE" id="PS51553">
    <property type="entry name" value="GMPS_ATP_PPASE"/>
    <property type="match status" value="1"/>
</dbReference>
<dbReference type="EC" id="6.3.5.2" evidence="3"/>
<evidence type="ECO:0000256" key="10">
    <source>
        <dbReference type="PROSITE-ProRule" id="PRU00886"/>
    </source>
</evidence>
<dbReference type="FunFam" id="3.40.50.880:FF:000001">
    <property type="entry name" value="GMP synthase [glutamine-hydrolyzing]"/>
    <property type="match status" value="1"/>
</dbReference>
<feature type="binding site" evidence="10">
    <location>
        <begin position="220"/>
        <end position="226"/>
    </location>
    <ligand>
        <name>ATP</name>
        <dbReference type="ChEBI" id="CHEBI:30616"/>
    </ligand>
</feature>
<dbReference type="GO" id="GO:0003921">
    <property type="term" value="F:GMP synthase activity"/>
    <property type="evidence" value="ECO:0007669"/>
    <property type="project" value="InterPro"/>
</dbReference>
<keyword evidence="9" id="KW-0315">Glutamine amidotransferase</keyword>
<dbReference type="GO" id="GO:0005524">
    <property type="term" value="F:ATP binding"/>
    <property type="evidence" value="ECO:0007669"/>
    <property type="project" value="UniProtKB-UniRule"/>
</dbReference>
<dbReference type="PANTHER" id="PTHR11922">
    <property type="entry name" value="GMP SYNTHASE-RELATED"/>
    <property type="match status" value="1"/>
</dbReference>
<comment type="pathway">
    <text evidence="2">Purine metabolism; GMP biosynthesis; GMP from XMP (L-Gln route): step 1/1.</text>
</comment>
<evidence type="ECO:0000313" key="12">
    <source>
        <dbReference type="EMBL" id="OGY91786.1"/>
    </source>
</evidence>
<dbReference type="PRINTS" id="PR00099">
    <property type="entry name" value="CPSGATASE"/>
</dbReference>
<evidence type="ECO:0000256" key="7">
    <source>
        <dbReference type="ARBA" id="ARBA00022755"/>
    </source>
</evidence>
<dbReference type="SUPFAM" id="SSF52317">
    <property type="entry name" value="Class I glutamine amidotransferase-like"/>
    <property type="match status" value="1"/>
</dbReference>
<dbReference type="Proteomes" id="UP000178109">
    <property type="component" value="Unassembled WGS sequence"/>
</dbReference>